<evidence type="ECO:0000256" key="8">
    <source>
        <dbReference type="ARBA" id="ARBA00023180"/>
    </source>
</evidence>
<reference evidence="14" key="1">
    <citation type="submission" date="2025-08" db="UniProtKB">
        <authorList>
            <consortium name="Ensembl"/>
        </authorList>
    </citation>
    <scope>IDENTIFICATION</scope>
</reference>
<dbReference type="Pfam" id="PF15176">
    <property type="entry name" value="LRR19-TM"/>
    <property type="match status" value="1"/>
</dbReference>
<dbReference type="FunFam" id="3.80.10.10:FF:000865">
    <property type="entry name" value="Leucine-rich repeat-containing protein 19"/>
    <property type="match status" value="1"/>
</dbReference>
<dbReference type="Ensembl" id="ENSLCNT00005038747.1">
    <property type="protein sequence ID" value="ENSLCNP00005034727.1"/>
    <property type="gene ID" value="ENSLCNG00005022573.1"/>
</dbReference>
<dbReference type="GO" id="GO:0005886">
    <property type="term" value="C:plasma membrane"/>
    <property type="evidence" value="ECO:0007669"/>
    <property type="project" value="TreeGrafter"/>
</dbReference>
<evidence type="ECO:0000256" key="9">
    <source>
        <dbReference type="ARBA" id="ARBA00055634"/>
    </source>
</evidence>
<dbReference type="InterPro" id="IPR032675">
    <property type="entry name" value="LRR_dom_sf"/>
</dbReference>
<evidence type="ECO:0000256" key="1">
    <source>
        <dbReference type="ARBA" id="ARBA00004479"/>
    </source>
</evidence>
<keyword evidence="7 12" id="KW-0472">Membrane</keyword>
<dbReference type="Proteomes" id="UP000472241">
    <property type="component" value="Unplaced"/>
</dbReference>
<evidence type="ECO:0000256" key="5">
    <source>
        <dbReference type="ARBA" id="ARBA00022737"/>
    </source>
</evidence>
<evidence type="ECO:0000256" key="2">
    <source>
        <dbReference type="ARBA" id="ARBA00022614"/>
    </source>
</evidence>
<dbReference type="SMART" id="SM00369">
    <property type="entry name" value="LRR_TYP"/>
    <property type="match status" value="3"/>
</dbReference>
<feature type="domain" description="LRRCT" evidence="13">
    <location>
        <begin position="210"/>
        <end position="261"/>
    </location>
</feature>
<dbReference type="InterPro" id="IPR001611">
    <property type="entry name" value="Leu-rich_rpt"/>
</dbReference>
<evidence type="ECO:0000256" key="11">
    <source>
        <dbReference type="ARBA" id="ARBA00071470"/>
    </source>
</evidence>
<proteinExistence type="predicted"/>
<dbReference type="CTD" id="64922"/>
<accession>A0A667IPN3</accession>
<dbReference type="GO" id="GO:0038023">
    <property type="term" value="F:signaling receptor activity"/>
    <property type="evidence" value="ECO:0007669"/>
    <property type="project" value="TreeGrafter"/>
</dbReference>
<dbReference type="GeneID" id="115499610"/>
<comment type="subcellular location">
    <subcellularLocation>
        <location evidence="1">Membrane</location>
        <topology evidence="1">Single-pass type I membrane protein</topology>
    </subcellularLocation>
</comment>
<dbReference type="SUPFAM" id="SSF52058">
    <property type="entry name" value="L domain-like"/>
    <property type="match status" value="1"/>
</dbReference>
<evidence type="ECO:0000259" key="13">
    <source>
        <dbReference type="SMART" id="SM00082"/>
    </source>
</evidence>
<evidence type="ECO:0000256" key="3">
    <source>
        <dbReference type="ARBA" id="ARBA00022692"/>
    </source>
</evidence>
<evidence type="ECO:0000256" key="7">
    <source>
        <dbReference type="ARBA" id="ARBA00023136"/>
    </source>
</evidence>
<organism evidence="14 15">
    <name type="scientific">Lynx canadensis</name>
    <name type="common">Canada lynx</name>
    <name type="synonym">Felis canadensis</name>
    <dbReference type="NCBI Taxonomy" id="61383"/>
    <lineage>
        <taxon>Eukaryota</taxon>
        <taxon>Metazoa</taxon>
        <taxon>Chordata</taxon>
        <taxon>Craniata</taxon>
        <taxon>Vertebrata</taxon>
        <taxon>Euteleostomi</taxon>
        <taxon>Mammalia</taxon>
        <taxon>Eutheria</taxon>
        <taxon>Laurasiatheria</taxon>
        <taxon>Carnivora</taxon>
        <taxon>Feliformia</taxon>
        <taxon>Felidae</taxon>
        <taxon>Felinae</taxon>
        <taxon>Lynx</taxon>
    </lineage>
</organism>
<protein>
    <recommendedName>
        <fullName evidence="11">Leucine-rich repeat-containing protein 19</fullName>
    </recommendedName>
</protein>
<evidence type="ECO:0000256" key="6">
    <source>
        <dbReference type="ARBA" id="ARBA00022989"/>
    </source>
</evidence>
<dbReference type="PANTHER" id="PTHR31450">
    <property type="entry name" value="LEUCINE-RICH REPEAT-CONTAINING PROTEIN 19 LRRC19 FAMILY MEMBER"/>
    <property type="match status" value="1"/>
</dbReference>
<comment type="subunit">
    <text evidence="10">Interacts with TRAF2 and TRAF6.</text>
</comment>
<dbReference type="InterPro" id="IPR000483">
    <property type="entry name" value="Cys-rich_flank_reg_C"/>
</dbReference>
<keyword evidence="5" id="KW-0677">Repeat</keyword>
<dbReference type="GO" id="GO:1901224">
    <property type="term" value="P:positive regulation of non-canonical NF-kappaB signal transduction"/>
    <property type="evidence" value="ECO:0007669"/>
    <property type="project" value="TreeGrafter"/>
</dbReference>
<keyword evidence="8" id="KW-0325">Glycoprotein</keyword>
<gene>
    <name evidence="14" type="primary">LRRC19</name>
</gene>
<dbReference type="PANTHER" id="PTHR31450:SF4">
    <property type="entry name" value="LEUCINE-RICH REPEAT-CONTAINING PROTEIN 19"/>
    <property type="match status" value="1"/>
</dbReference>
<dbReference type="SMART" id="SM00082">
    <property type="entry name" value="LRRCT"/>
    <property type="match status" value="1"/>
</dbReference>
<evidence type="ECO:0000313" key="15">
    <source>
        <dbReference type="Proteomes" id="UP000472241"/>
    </source>
</evidence>
<evidence type="ECO:0000256" key="12">
    <source>
        <dbReference type="SAM" id="Phobius"/>
    </source>
</evidence>
<sequence length="403" mass="46523">MQSYDILFFNGVEETVDSLAHESQRQKKKVKACDMKTTCITILFWPLSMLLLSDNSQSSRTEVKYNFTEMNYSLIPVDINKNITILDLSYNQISLNVTDTRVLQTYFLLTELYLIENNIIMLYNNSFGNLSNLEILNMCTNSIHIIQQGAFIGLNKLKQLHLCQNKIFQLNPDIFVPLKNLILLNLQGNLISYFDVPRMFRLELIILYGNPWNCSCSLLNLQKWLNTSNVTLENENITTCAYPDILERYSITTVPYNAECYSKFSPPINEDLYNHSQSINNSTFNSSLNNLKNSEHKLLGKSWAFLLGVVVTVLMTSFLIFIAIKCPIWYNFLLSYNHHRLEEHEAETYEDGFTGNSSSLSQASHTNSEETTVIFEQLHSFVIDDDGFIEDKYIDTHELCEEN</sequence>
<evidence type="ECO:0000256" key="4">
    <source>
        <dbReference type="ARBA" id="ARBA00022729"/>
    </source>
</evidence>
<reference evidence="14" key="2">
    <citation type="submission" date="2025-09" db="UniProtKB">
        <authorList>
            <consortium name="Ensembl"/>
        </authorList>
    </citation>
    <scope>IDENTIFICATION</scope>
</reference>
<keyword evidence="4" id="KW-0732">Signal</keyword>
<dbReference type="Gene3D" id="3.80.10.10">
    <property type="entry name" value="Ribonuclease Inhibitor"/>
    <property type="match status" value="2"/>
</dbReference>
<dbReference type="Pfam" id="PF13855">
    <property type="entry name" value="LRR_8"/>
    <property type="match status" value="1"/>
</dbReference>
<evidence type="ECO:0000313" key="14">
    <source>
        <dbReference type="Ensembl" id="ENSLCNP00005034727.1"/>
    </source>
</evidence>
<comment type="function">
    <text evidence="9">Pathogen-recognition receptor which mediates the activation of TRAF2- and TRAF6 NF-kappa-B signaling pathways and induces the expression of pro-inflammatory cytokines. In kidney, prevents infection by uropathogenic bacteria by inducing the production of cytokines, chemokines and antimicrobial substances. In gut, involved in host-microbiota interactions, plays a critical role in promoting the recruitment of immune cells and intestinal inflammation.</text>
</comment>
<dbReference type="InterPro" id="IPR003591">
    <property type="entry name" value="Leu-rich_rpt_typical-subtyp"/>
</dbReference>
<evidence type="ECO:0000256" key="10">
    <source>
        <dbReference type="ARBA" id="ARBA00062004"/>
    </source>
</evidence>
<name>A0A667IPN3_LYNCA</name>
<keyword evidence="6 12" id="KW-1133">Transmembrane helix</keyword>
<dbReference type="RefSeq" id="XP_030149574.1">
    <property type="nucleotide sequence ID" value="XM_030293714.1"/>
</dbReference>
<keyword evidence="2" id="KW-0433">Leucine-rich repeat</keyword>
<keyword evidence="3 12" id="KW-0812">Transmembrane</keyword>
<dbReference type="AlphaFoldDB" id="A0A667IPN3"/>
<feature type="transmembrane region" description="Helical" evidence="12">
    <location>
        <begin position="303"/>
        <end position="324"/>
    </location>
</feature>
<keyword evidence="15" id="KW-1185">Reference proteome</keyword>